<organism evidence="1 2">
    <name type="scientific">Pseudobutyrivibrio ruminis</name>
    <dbReference type="NCBI Taxonomy" id="46206"/>
    <lineage>
        <taxon>Bacteria</taxon>
        <taxon>Bacillati</taxon>
        <taxon>Bacillota</taxon>
        <taxon>Clostridia</taxon>
        <taxon>Lachnospirales</taxon>
        <taxon>Lachnospiraceae</taxon>
        <taxon>Pseudobutyrivibrio</taxon>
    </lineage>
</organism>
<dbReference type="EMBL" id="PDYH01000027">
    <property type="protein sequence ID" value="PHU40101.1"/>
    <property type="molecule type" value="Genomic_DNA"/>
</dbReference>
<dbReference type="InterPro" id="IPR009229">
    <property type="entry name" value="AgrD"/>
</dbReference>
<dbReference type="Proteomes" id="UP000224317">
    <property type="component" value="Unassembled WGS sequence"/>
</dbReference>
<sequence>MKKTEIGKRVLDLVEKNAEKNAGKYCRTLLYEPPVPEKLRKKGVKDTVIFKLFKKSSALMMVLMILCYSQIAYAEEDADMCERTEDEVDELIDIYQDLFPDEYHYIETYVNEGVDTTIESPQIIFEETESDFNTDYTLIVYDNNQILTVVSTTNSSSYAASTLGINGGSSVRYTVTYDLGDLNVYERFTGIYRINKPGYDSIESFEATKGPWIVPSYSKKVKEKEDSSGAAYIAYPNCYMSLYGVTYYYDFGLAVGKDKASPQVQLSTGWDVFLYRLLDAFGH</sequence>
<reference evidence="1" key="1">
    <citation type="submission" date="2017-10" db="EMBL/GenBank/DDBJ databases">
        <title>Resolving the taxonomy of Roseburia spp., Eubacterium rectale and Agathobacter spp. through phylogenomic analysis.</title>
        <authorList>
            <person name="Sheridan P.O."/>
            <person name="Walker A.W."/>
            <person name="Duncan S.H."/>
            <person name="Scott K.P."/>
            <person name="Toole P.W.O."/>
            <person name="Luis P."/>
            <person name="Flint H.J."/>
        </authorList>
    </citation>
    <scope>NUCLEOTIDE SEQUENCE [LARGE SCALE GENOMIC DNA]</scope>
    <source>
        <strain evidence="1">JK10</strain>
    </source>
</reference>
<dbReference type="RefSeq" id="WP_099413311.1">
    <property type="nucleotide sequence ID" value="NZ_PDYH01000027.1"/>
</dbReference>
<protein>
    <submittedName>
        <fullName evidence="1">Uncharacterized protein</fullName>
    </submittedName>
</protein>
<evidence type="ECO:0000313" key="2">
    <source>
        <dbReference type="Proteomes" id="UP000224317"/>
    </source>
</evidence>
<keyword evidence="2" id="KW-1185">Reference proteome</keyword>
<proteinExistence type="predicted"/>
<comment type="caution">
    <text evidence="1">The sequence shown here is derived from an EMBL/GenBank/DDBJ whole genome shotgun (WGS) entry which is preliminary data.</text>
</comment>
<dbReference type="AlphaFoldDB" id="A0A2G3EAL2"/>
<dbReference type="NCBIfam" id="TIGR04223">
    <property type="entry name" value="quorum_AgrD"/>
    <property type="match status" value="1"/>
</dbReference>
<gene>
    <name evidence="1" type="ORF">CSX00_07250</name>
</gene>
<name>A0A2G3EAL2_9FIRM</name>
<evidence type="ECO:0000313" key="1">
    <source>
        <dbReference type="EMBL" id="PHU40101.1"/>
    </source>
</evidence>
<accession>A0A2G3EAL2</accession>